<dbReference type="EMBL" id="VYUT01000011">
    <property type="protein sequence ID" value="KAA9205132.1"/>
    <property type="molecule type" value="Genomic_DNA"/>
</dbReference>
<proteinExistence type="predicted"/>
<evidence type="ECO:0000313" key="2">
    <source>
        <dbReference type="EMBL" id="KAA9205132.1"/>
    </source>
</evidence>
<dbReference type="GO" id="GO:0009100">
    <property type="term" value="P:glycoprotein metabolic process"/>
    <property type="evidence" value="ECO:0007669"/>
    <property type="project" value="UniProtKB-ARBA"/>
</dbReference>
<sequence length="267" mass="31221">MSDYLSTEEIHEGLLDLLKFFDQFCQNHGLTYFLAGGTLLGAIRHEGFIPWDDDADIIMPRKDYQKLLKLGNELPEHFELKSLENDPNWEYAFAKVNDTRTYIDDDYRIAQHGLFLDIFPIDYIPDAQMKQKILVTKMKALDVLRGAESKKKFKPNEKYIFVKKLISSFAKKKGANYFAKKMHQLADDTNIKNRNSKTNGVCVATIYGVREFLPLAVFEESIYVRFEDTYLSVPKEYQTYLESLYGDYMVLPPVEKQKGDHYKIKRY</sequence>
<feature type="domain" description="LicD/FKTN/FKRP nucleotidyltransferase" evidence="1">
    <location>
        <begin position="25"/>
        <end position="246"/>
    </location>
</feature>
<dbReference type="PANTHER" id="PTHR43404:SF2">
    <property type="entry name" value="LIPOPOLYSACCHARIDE CHOLINEPHOSPHOTRANSFERASE LICD"/>
    <property type="match status" value="1"/>
</dbReference>
<dbReference type="InterPro" id="IPR052942">
    <property type="entry name" value="LPS_cholinephosphotransferase"/>
</dbReference>
<reference evidence="2 3" key="1">
    <citation type="submission" date="2019-09" db="EMBL/GenBank/DDBJ databases">
        <title>Vancomyinc resistant enterococci isolated from farm animals in Switzerland.</title>
        <authorList>
            <person name="Stevens M.J.A."/>
            <person name="Stephan R."/>
            <person name="Morach M."/>
            <person name="Nuesch-Inderbinen M."/>
        </authorList>
    </citation>
    <scope>NUCLEOTIDE SEQUENCE [LARGE SCALE GENOMIC DNA]</scope>
    <source>
        <strain evidence="2 3">GH27</strain>
    </source>
</reference>
<dbReference type="InterPro" id="IPR007074">
    <property type="entry name" value="LicD/FKTN/FKRP_NTP_transf"/>
</dbReference>
<name>A0A5N0YS05_9ENTE</name>
<dbReference type="Pfam" id="PF04991">
    <property type="entry name" value="LicD"/>
    <property type="match status" value="1"/>
</dbReference>
<dbReference type="Proteomes" id="UP000326078">
    <property type="component" value="Unassembled WGS sequence"/>
</dbReference>
<accession>A0A5N0YS05</accession>
<gene>
    <name evidence="2" type="ORF">F6X95_08605</name>
</gene>
<protein>
    <submittedName>
        <fullName evidence="2">LicD family protein</fullName>
    </submittedName>
</protein>
<evidence type="ECO:0000313" key="3">
    <source>
        <dbReference type="Proteomes" id="UP000326078"/>
    </source>
</evidence>
<dbReference type="PANTHER" id="PTHR43404">
    <property type="entry name" value="LIPOPOLYSACCHARIDE CHOLINEPHOSPHOTRANSFERASE LICD"/>
    <property type="match status" value="1"/>
</dbReference>
<comment type="caution">
    <text evidence="2">The sequence shown here is derived from an EMBL/GenBank/DDBJ whole genome shotgun (WGS) entry which is preliminary data.</text>
</comment>
<evidence type="ECO:0000259" key="1">
    <source>
        <dbReference type="Pfam" id="PF04991"/>
    </source>
</evidence>
<dbReference type="AlphaFoldDB" id="A0A5N0YS05"/>
<organism evidence="2 3">
    <name type="scientific">Enterococcus durans</name>
    <dbReference type="NCBI Taxonomy" id="53345"/>
    <lineage>
        <taxon>Bacteria</taxon>
        <taxon>Bacillati</taxon>
        <taxon>Bacillota</taxon>
        <taxon>Bacilli</taxon>
        <taxon>Lactobacillales</taxon>
        <taxon>Enterococcaceae</taxon>
        <taxon>Enterococcus</taxon>
    </lineage>
</organism>
<dbReference type="RefSeq" id="WP_123862273.1">
    <property type="nucleotide sequence ID" value="NZ_RKNR01000001.1"/>
</dbReference>